<dbReference type="GO" id="GO:0005975">
    <property type="term" value="P:carbohydrate metabolic process"/>
    <property type="evidence" value="ECO:0007669"/>
    <property type="project" value="InterPro"/>
</dbReference>
<feature type="domain" description="Non-reducing end beta-L-arabinofuranosidase-like GH127 middle" evidence="2">
    <location>
        <begin position="413"/>
        <end position="507"/>
    </location>
</feature>
<name>A0A1E3A4Q0_9FIRM</name>
<protein>
    <recommendedName>
        <fullName evidence="5">Non-reducing end beta-L-arabinofuranosidase</fullName>
    </recommendedName>
</protein>
<dbReference type="PANTHER" id="PTHR31151:SF0">
    <property type="entry name" value="PROLINE-TRNA LIGASE (DUF1680)"/>
    <property type="match status" value="1"/>
</dbReference>
<dbReference type="AlphaFoldDB" id="A0A1E3A4Q0"/>
<reference evidence="3 4" key="1">
    <citation type="submission" date="2016-07" db="EMBL/GenBank/DDBJ databases">
        <title>Characterization of isolates of Eisenbergiella tayi derived from blood cultures, using whole genome sequencing.</title>
        <authorList>
            <person name="Burdz T."/>
            <person name="Wiebe D."/>
            <person name="Huynh C."/>
            <person name="Bernard K."/>
        </authorList>
    </citation>
    <scope>NUCLEOTIDE SEQUENCE [LARGE SCALE GENOMIC DNA]</scope>
    <source>
        <strain evidence="3 4">NML 110608</strain>
    </source>
</reference>
<accession>A0A1E3A4Q0</accession>
<sequence>MDRLKDFRYRNVELKNSLWERQRRETAETYLAIPNDSLLYYFRTLAGLEAPGEGLTGWYGNGASTFGQKLGAFAKLYAVTGDYRLKEKAVYLAEEWGKCAAANKKVFDCNDTYVYEKLLGGFLDMYENLGYEKGLAYCSGLTDSAAARFKRDIPRDGLQGPELCENNMIEWYTLPENLYRAYQLTGEQKYLDFAQEWDYTYLWDKLNNKDSAIGPRHAYSQVNSLSSAAMAYEVTGKKYYLDAIENGYTEITERHTYATGGYGPAECLFAEEEGFLGEMLKDSWDPTRKSPVYRNFGGGLVGRNDNWGSCEVSCCAWAVFKICNYLLRITGKAKYGAWAEQMLINGVAGQPPIDSQGHVMYYADYFVDGAVKSVQDRRLQGNGANFEWQCCTGTFPQDVAEYANMLYYTDEEGIYVSQYMKSRAEFTIRGEKAVLENCSEEDVSPIRRFRIQTRGELPFRISFRIPHWAKGENRILVNGEDSGLEPLPDSWAVLERVWQEDDVITVICPFRLEFKPVDEKNKDIAALMFGPVVLAADKMTLFDGDMEKPEEWITCVDEKEMLFRTLPGHVCPYPQEVRTFRPYYKIPVMEWYFMYVRFRMQTEERA</sequence>
<dbReference type="Pfam" id="PF07944">
    <property type="entry name" value="Beta-AFase-like_GH127_cat"/>
    <property type="match status" value="1"/>
</dbReference>
<evidence type="ECO:0008006" key="5">
    <source>
        <dbReference type="Google" id="ProtNLM"/>
    </source>
</evidence>
<dbReference type="Proteomes" id="UP000094067">
    <property type="component" value="Unassembled WGS sequence"/>
</dbReference>
<dbReference type="InterPro" id="IPR049046">
    <property type="entry name" value="Beta-AFase-like_GH127_middle"/>
</dbReference>
<organism evidence="3 4">
    <name type="scientific">Eisenbergiella tayi</name>
    <dbReference type="NCBI Taxonomy" id="1432052"/>
    <lineage>
        <taxon>Bacteria</taxon>
        <taxon>Bacillati</taxon>
        <taxon>Bacillota</taxon>
        <taxon>Clostridia</taxon>
        <taxon>Lachnospirales</taxon>
        <taxon>Lachnospiraceae</taxon>
        <taxon>Eisenbergiella</taxon>
    </lineage>
</organism>
<dbReference type="RefSeq" id="WP_069154133.1">
    <property type="nucleotide sequence ID" value="NZ_CAJLDD010000050.1"/>
</dbReference>
<gene>
    <name evidence="3" type="ORF">BEI61_04529</name>
</gene>
<proteinExistence type="predicted"/>
<evidence type="ECO:0000259" key="1">
    <source>
        <dbReference type="Pfam" id="PF07944"/>
    </source>
</evidence>
<dbReference type="Gene3D" id="1.50.10.20">
    <property type="match status" value="1"/>
</dbReference>
<dbReference type="EMBL" id="MCGH01000003">
    <property type="protein sequence ID" value="ODM03730.1"/>
    <property type="molecule type" value="Genomic_DNA"/>
</dbReference>
<dbReference type="PATRIC" id="fig|1432052.4.peg.5028"/>
<dbReference type="SUPFAM" id="SSF48208">
    <property type="entry name" value="Six-hairpin glycosidases"/>
    <property type="match status" value="1"/>
</dbReference>
<comment type="caution">
    <text evidence="3">The sequence shown here is derived from an EMBL/GenBank/DDBJ whole genome shotgun (WGS) entry which is preliminary data.</text>
</comment>
<dbReference type="InterPro" id="IPR012878">
    <property type="entry name" value="Beta-AFase-like_GH127_cat"/>
</dbReference>
<dbReference type="Pfam" id="PF20736">
    <property type="entry name" value="Glyco_hydro127M"/>
    <property type="match status" value="1"/>
</dbReference>
<dbReference type="PANTHER" id="PTHR31151">
    <property type="entry name" value="PROLINE-TRNA LIGASE (DUF1680)"/>
    <property type="match status" value="1"/>
</dbReference>
<feature type="domain" description="Non-reducing end beta-L-arabinofuranosidase-like GH127 catalytic" evidence="1">
    <location>
        <begin position="11"/>
        <end position="403"/>
    </location>
</feature>
<dbReference type="InterPro" id="IPR008928">
    <property type="entry name" value="6-hairpin_glycosidase_sf"/>
</dbReference>
<evidence type="ECO:0000313" key="4">
    <source>
        <dbReference type="Proteomes" id="UP000094067"/>
    </source>
</evidence>
<evidence type="ECO:0000313" key="3">
    <source>
        <dbReference type="EMBL" id="ODM03730.1"/>
    </source>
</evidence>
<evidence type="ECO:0000259" key="2">
    <source>
        <dbReference type="Pfam" id="PF20736"/>
    </source>
</evidence>